<dbReference type="EMBL" id="JACAZH010000004">
    <property type="protein sequence ID" value="KAF7369880.1"/>
    <property type="molecule type" value="Genomic_DNA"/>
</dbReference>
<dbReference type="Proteomes" id="UP000623467">
    <property type="component" value="Unassembled WGS sequence"/>
</dbReference>
<organism evidence="2 3">
    <name type="scientific">Mycena sanguinolenta</name>
    <dbReference type="NCBI Taxonomy" id="230812"/>
    <lineage>
        <taxon>Eukaryota</taxon>
        <taxon>Fungi</taxon>
        <taxon>Dikarya</taxon>
        <taxon>Basidiomycota</taxon>
        <taxon>Agaricomycotina</taxon>
        <taxon>Agaricomycetes</taxon>
        <taxon>Agaricomycetidae</taxon>
        <taxon>Agaricales</taxon>
        <taxon>Marasmiineae</taxon>
        <taxon>Mycenaceae</taxon>
        <taxon>Mycena</taxon>
    </lineage>
</organism>
<accession>A0A8H7DD03</accession>
<name>A0A8H7DD03_9AGAR</name>
<reference evidence="2" key="1">
    <citation type="submission" date="2020-05" db="EMBL/GenBank/DDBJ databases">
        <title>Mycena genomes resolve the evolution of fungal bioluminescence.</title>
        <authorList>
            <person name="Tsai I.J."/>
        </authorList>
    </citation>
    <scope>NUCLEOTIDE SEQUENCE</scope>
    <source>
        <strain evidence="2">160909Yilan</strain>
    </source>
</reference>
<evidence type="ECO:0000313" key="3">
    <source>
        <dbReference type="Proteomes" id="UP000623467"/>
    </source>
</evidence>
<keyword evidence="3" id="KW-1185">Reference proteome</keyword>
<gene>
    <name evidence="2" type="ORF">MSAN_00617200</name>
</gene>
<proteinExistence type="predicted"/>
<sequence length="159" mass="16632">MRSTSSPAPAPAPGAPARPLSGHACIQVYSSSSPAALRTWTGTHIPRTCAAAEPPPAAACTLPSASPRLDRPPAPGDTMRSHRTPPAAPPVPADFAYELLAGDTPRYPQRYPVVGVPATKCSTGSVVSRTAARSVQSPDEVETQVIHVYISLPNYLSWI</sequence>
<evidence type="ECO:0000313" key="2">
    <source>
        <dbReference type="EMBL" id="KAF7369880.1"/>
    </source>
</evidence>
<dbReference type="AlphaFoldDB" id="A0A8H7DD03"/>
<protein>
    <submittedName>
        <fullName evidence="2">Uncharacterized protein</fullName>
    </submittedName>
</protein>
<comment type="caution">
    <text evidence="2">The sequence shown here is derived from an EMBL/GenBank/DDBJ whole genome shotgun (WGS) entry which is preliminary data.</text>
</comment>
<feature type="region of interest" description="Disordered" evidence="1">
    <location>
        <begin position="51"/>
        <end position="92"/>
    </location>
</feature>
<evidence type="ECO:0000256" key="1">
    <source>
        <dbReference type="SAM" id="MobiDB-lite"/>
    </source>
</evidence>
<feature type="region of interest" description="Disordered" evidence="1">
    <location>
        <begin position="1"/>
        <end position="20"/>
    </location>
</feature>